<name>A0A3B0V4B2_9ZZZZ</name>
<feature type="transmembrane region" description="Helical" evidence="1">
    <location>
        <begin position="12"/>
        <end position="33"/>
    </location>
</feature>
<organism evidence="2">
    <name type="scientific">hydrothermal vent metagenome</name>
    <dbReference type="NCBI Taxonomy" id="652676"/>
    <lineage>
        <taxon>unclassified sequences</taxon>
        <taxon>metagenomes</taxon>
        <taxon>ecological metagenomes</taxon>
    </lineage>
</organism>
<protein>
    <submittedName>
        <fullName evidence="2">Uncharacterized protein</fullName>
    </submittedName>
</protein>
<feature type="transmembrane region" description="Helical" evidence="1">
    <location>
        <begin position="106"/>
        <end position="124"/>
    </location>
</feature>
<feature type="transmembrane region" description="Helical" evidence="1">
    <location>
        <begin position="70"/>
        <end position="94"/>
    </location>
</feature>
<gene>
    <name evidence="2" type="ORF">MNBD_CHLOROFLEXI01-4491</name>
</gene>
<dbReference type="EMBL" id="UOEU01000269">
    <property type="protein sequence ID" value="VAW31659.1"/>
    <property type="molecule type" value="Genomic_DNA"/>
</dbReference>
<accession>A0A3B0V4B2</accession>
<reference evidence="2" key="1">
    <citation type="submission" date="2018-06" db="EMBL/GenBank/DDBJ databases">
        <authorList>
            <person name="Zhirakovskaya E."/>
        </authorList>
    </citation>
    <scope>NUCLEOTIDE SEQUENCE</scope>
</reference>
<sequence>MGDINPTDWHKIIISAAGPIVTILQALIVFLFLKSRDWNKFLYPFLFTAFYMRLLAGLMNFINPNDEGRIGIFLEIGIFTLPIIVSGLLFIMVYRISKKYNLNWKFQLATTVIVMVASSILILSDQFFGIRIL</sequence>
<feature type="transmembrane region" description="Helical" evidence="1">
    <location>
        <begin position="45"/>
        <end position="64"/>
    </location>
</feature>
<keyword evidence="1" id="KW-1133">Transmembrane helix</keyword>
<evidence type="ECO:0000313" key="2">
    <source>
        <dbReference type="EMBL" id="VAW31659.1"/>
    </source>
</evidence>
<dbReference type="AlphaFoldDB" id="A0A3B0V4B2"/>
<keyword evidence="1" id="KW-0812">Transmembrane</keyword>
<keyword evidence="1" id="KW-0472">Membrane</keyword>
<proteinExistence type="predicted"/>
<evidence type="ECO:0000256" key="1">
    <source>
        <dbReference type="SAM" id="Phobius"/>
    </source>
</evidence>